<evidence type="ECO:0000256" key="4">
    <source>
        <dbReference type="PROSITE-ProRule" id="PRU00335"/>
    </source>
</evidence>
<dbReference type="AlphaFoldDB" id="A0A269ZF06"/>
<keyword evidence="2 4" id="KW-0238">DNA-binding</keyword>
<evidence type="ECO:0000256" key="2">
    <source>
        <dbReference type="ARBA" id="ARBA00023125"/>
    </source>
</evidence>
<organism evidence="6 8">
    <name type="scientific">Brevibacterium casei</name>
    <dbReference type="NCBI Taxonomy" id="33889"/>
    <lineage>
        <taxon>Bacteria</taxon>
        <taxon>Bacillati</taxon>
        <taxon>Actinomycetota</taxon>
        <taxon>Actinomycetes</taxon>
        <taxon>Micrococcales</taxon>
        <taxon>Brevibacteriaceae</taxon>
        <taxon>Brevibacterium</taxon>
    </lineage>
</organism>
<dbReference type="PROSITE" id="PS01081">
    <property type="entry name" value="HTH_TETR_1"/>
    <property type="match status" value="1"/>
</dbReference>
<reference evidence="7 9" key="2">
    <citation type="submission" date="2020-12" db="EMBL/GenBank/DDBJ databases">
        <title>FDA dAtabase for Regulatory Grade micrObial Sequences (FDA-ARGOS): Supporting development and validation of Infectious Disease Dx tests.</title>
        <authorList>
            <person name="Sproer C."/>
            <person name="Gronow S."/>
            <person name="Severitt S."/>
            <person name="Schroder I."/>
            <person name="Tallon L."/>
            <person name="Sadzewicz L."/>
            <person name="Zhao X."/>
            <person name="Boylan J."/>
            <person name="Ott S."/>
            <person name="Bowen H."/>
            <person name="Vavikolanu K."/>
            <person name="Mehta A."/>
            <person name="Aluvathingal J."/>
            <person name="Nadendla S."/>
            <person name="Lowell S."/>
            <person name="Myers T."/>
            <person name="Yan Y."/>
            <person name="Sichtig H."/>
        </authorList>
    </citation>
    <scope>NUCLEOTIDE SEQUENCE [LARGE SCALE GENOMIC DNA]</scope>
    <source>
        <strain evidence="7 9">FDAARGOS_902</strain>
    </source>
</reference>
<dbReference type="PANTHER" id="PTHR30055:SF234">
    <property type="entry name" value="HTH-TYPE TRANSCRIPTIONAL REGULATOR BETI"/>
    <property type="match status" value="1"/>
</dbReference>
<protein>
    <submittedName>
        <fullName evidence="6">TetR family transcriptional regulator</fullName>
    </submittedName>
    <submittedName>
        <fullName evidence="7">TetR/AcrR family transcriptional regulator</fullName>
    </submittedName>
</protein>
<evidence type="ECO:0000313" key="7">
    <source>
        <dbReference type="EMBL" id="QPS33024.1"/>
    </source>
</evidence>
<keyword evidence="1" id="KW-0805">Transcription regulation</keyword>
<dbReference type="InterPro" id="IPR023772">
    <property type="entry name" value="DNA-bd_HTH_TetR-type_CS"/>
</dbReference>
<dbReference type="Pfam" id="PF00440">
    <property type="entry name" value="TetR_N"/>
    <property type="match status" value="1"/>
</dbReference>
<dbReference type="GO" id="GO:0003700">
    <property type="term" value="F:DNA-binding transcription factor activity"/>
    <property type="evidence" value="ECO:0007669"/>
    <property type="project" value="TreeGrafter"/>
</dbReference>
<dbReference type="PANTHER" id="PTHR30055">
    <property type="entry name" value="HTH-TYPE TRANSCRIPTIONAL REGULATOR RUTR"/>
    <property type="match status" value="1"/>
</dbReference>
<dbReference type="Proteomes" id="UP000216867">
    <property type="component" value="Unassembled WGS sequence"/>
</dbReference>
<keyword evidence="3" id="KW-0804">Transcription</keyword>
<name>A0A269ZF06_9MICO</name>
<dbReference type="InterPro" id="IPR001647">
    <property type="entry name" value="HTH_TetR"/>
</dbReference>
<evidence type="ECO:0000256" key="3">
    <source>
        <dbReference type="ARBA" id="ARBA00023163"/>
    </source>
</evidence>
<evidence type="ECO:0000313" key="8">
    <source>
        <dbReference type="Proteomes" id="UP000216867"/>
    </source>
</evidence>
<proteinExistence type="predicted"/>
<evidence type="ECO:0000256" key="1">
    <source>
        <dbReference type="ARBA" id="ARBA00023015"/>
    </source>
</evidence>
<dbReference type="InterPro" id="IPR050109">
    <property type="entry name" value="HTH-type_TetR-like_transc_reg"/>
</dbReference>
<dbReference type="SUPFAM" id="SSF46689">
    <property type="entry name" value="Homeodomain-like"/>
    <property type="match status" value="1"/>
</dbReference>
<evidence type="ECO:0000313" key="6">
    <source>
        <dbReference type="EMBL" id="PAK96397.1"/>
    </source>
</evidence>
<accession>A0A269ZF06</accession>
<feature type="domain" description="HTH tetR-type" evidence="5">
    <location>
        <begin position="13"/>
        <end position="73"/>
    </location>
</feature>
<dbReference type="EMBL" id="NCWY01000003">
    <property type="protein sequence ID" value="PAK96397.1"/>
    <property type="molecule type" value="Genomic_DNA"/>
</dbReference>
<dbReference type="InterPro" id="IPR009057">
    <property type="entry name" value="Homeodomain-like_sf"/>
</dbReference>
<dbReference type="KEGG" id="bcau:I6G59_13805"/>
<dbReference type="GeneID" id="99773097"/>
<reference evidence="6 8" key="1">
    <citation type="submission" date="2017-04" db="EMBL/GenBank/DDBJ databases">
        <title>Kefir bacterial isolates.</title>
        <authorList>
            <person name="Kim Y."/>
            <person name="Blasche S."/>
            <person name="Patil K.R."/>
        </authorList>
    </citation>
    <scope>NUCLEOTIDE SEQUENCE [LARGE SCALE GENOMIC DNA]</scope>
    <source>
        <strain evidence="6 8">OG2</strain>
    </source>
</reference>
<dbReference type="GO" id="GO:0000976">
    <property type="term" value="F:transcription cis-regulatory region binding"/>
    <property type="evidence" value="ECO:0007669"/>
    <property type="project" value="TreeGrafter"/>
</dbReference>
<evidence type="ECO:0000259" key="5">
    <source>
        <dbReference type="PROSITE" id="PS50977"/>
    </source>
</evidence>
<dbReference type="RefSeq" id="WP_095375490.1">
    <property type="nucleotide sequence ID" value="NZ_CP065629.1"/>
</dbReference>
<evidence type="ECO:0000313" key="9">
    <source>
        <dbReference type="Proteomes" id="UP000594979"/>
    </source>
</evidence>
<sequence>MTDHESLRTKKARATRTALHEAAITRVLDEGLDSVTVAMIAADAGVSPRTFFNYFQTKEDAIVGLDVSTIDTQLVRDYVESDTGIESLAEDTANFVREALLVGTDPRLSVRRRQLFAAYPELVTKRFEQVEALEELVSEHVLARLKHLGQEFSSEDSAWRSARMLTQLCMVPLQHAARVVKRTPDLAADPDGTKNVYDDSLGLFLKVLERLR</sequence>
<dbReference type="EMBL" id="CP065682">
    <property type="protein sequence ID" value="QPS33024.1"/>
    <property type="molecule type" value="Genomic_DNA"/>
</dbReference>
<dbReference type="PROSITE" id="PS50977">
    <property type="entry name" value="HTH_TETR_2"/>
    <property type="match status" value="1"/>
</dbReference>
<dbReference type="Proteomes" id="UP000594979">
    <property type="component" value="Chromosome"/>
</dbReference>
<gene>
    <name evidence="6" type="ORF">B8X04_03555</name>
    <name evidence="7" type="ORF">I6G59_13805</name>
</gene>
<feature type="DNA-binding region" description="H-T-H motif" evidence="4">
    <location>
        <begin position="36"/>
        <end position="55"/>
    </location>
</feature>
<dbReference type="Gene3D" id="1.10.357.10">
    <property type="entry name" value="Tetracycline Repressor, domain 2"/>
    <property type="match status" value="1"/>
</dbReference>